<dbReference type="InterPro" id="IPR050090">
    <property type="entry name" value="Tyrosine_recombinase_XerCD"/>
</dbReference>
<dbReference type="SUPFAM" id="SSF56349">
    <property type="entry name" value="DNA breaking-rejoining enzymes"/>
    <property type="match status" value="1"/>
</dbReference>
<keyword evidence="8 10" id="KW-0233">DNA recombination</keyword>
<dbReference type="Pfam" id="PF00589">
    <property type="entry name" value="Phage_integrase"/>
    <property type="match status" value="1"/>
</dbReference>
<dbReference type="InterPro" id="IPR044068">
    <property type="entry name" value="CB"/>
</dbReference>
<dbReference type="GO" id="GO:0051301">
    <property type="term" value="P:cell division"/>
    <property type="evidence" value="ECO:0007669"/>
    <property type="project" value="UniProtKB-UniRule"/>
</dbReference>
<feature type="domain" description="Core-binding (CB)" evidence="13">
    <location>
        <begin position="1"/>
        <end position="83"/>
    </location>
</feature>
<feature type="active site" evidence="10">
    <location>
        <position position="235"/>
    </location>
</feature>
<sequence length="297" mass="32780">MPWTEDFDGFLDALRREGKSRHTIDAYRRDLSALAELAGTRPPGSLTASHIRHFIAQLHARGLSGRSLGRMLSAWRGLFDWRIAQQGQSTNPCQGLRPPKEGRRLPHALAVDATAALLDGVEPTSALDCRDKAMFELMYSSGLRLSELAGLDIPDVDFEQGLARVLGKGNKTRIVPVGSVARQALQAYLRQRLAQDGETALFTGKGGRRLGARQIEKRLASWSVKSGASQHVHPHMLRHSFASHLLQSSGDLRAVQELLGHANLSTTQIYTSLDYQHLAQVYDAAHPRAKRNKDSDK</sequence>
<evidence type="ECO:0000256" key="5">
    <source>
        <dbReference type="ARBA" id="ARBA00022829"/>
    </source>
</evidence>
<dbReference type="Gene3D" id="1.10.443.10">
    <property type="entry name" value="Intergrase catalytic core"/>
    <property type="match status" value="1"/>
</dbReference>
<keyword evidence="9 10" id="KW-0131">Cell cycle</keyword>
<evidence type="ECO:0000256" key="4">
    <source>
        <dbReference type="ARBA" id="ARBA00022618"/>
    </source>
</evidence>
<dbReference type="PANTHER" id="PTHR30349">
    <property type="entry name" value="PHAGE INTEGRASE-RELATED"/>
    <property type="match status" value="1"/>
</dbReference>
<evidence type="ECO:0000259" key="12">
    <source>
        <dbReference type="PROSITE" id="PS51898"/>
    </source>
</evidence>
<dbReference type="EMBL" id="SNZP01000015">
    <property type="protein sequence ID" value="TDR73001.1"/>
    <property type="molecule type" value="Genomic_DNA"/>
</dbReference>
<dbReference type="RefSeq" id="WP_208108371.1">
    <property type="nucleotide sequence ID" value="NZ_SNZP01000015.1"/>
</dbReference>
<dbReference type="InterPro" id="IPR023009">
    <property type="entry name" value="Tyrosine_recombinase_XerC/XerD"/>
</dbReference>
<dbReference type="Gene3D" id="1.10.150.130">
    <property type="match status" value="1"/>
</dbReference>
<comment type="caution">
    <text evidence="14">The sequence shown here is derived from an EMBL/GenBank/DDBJ whole genome shotgun (WGS) entry which is preliminary data.</text>
</comment>
<keyword evidence="7 10" id="KW-0238">DNA-binding</keyword>
<keyword evidence="15" id="KW-1185">Reference proteome</keyword>
<dbReference type="Pfam" id="PF02899">
    <property type="entry name" value="Phage_int_SAM_1"/>
    <property type="match status" value="1"/>
</dbReference>
<evidence type="ECO:0000259" key="13">
    <source>
        <dbReference type="PROSITE" id="PS51900"/>
    </source>
</evidence>
<protein>
    <recommendedName>
        <fullName evidence="10 11">Tyrosine recombinase XerC</fullName>
    </recommendedName>
</protein>
<evidence type="ECO:0000256" key="11">
    <source>
        <dbReference type="NCBIfam" id="TIGR02224"/>
    </source>
</evidence>
<comment type="similarity">
    <text evidence="2 10">Belongs to the 'phage' integrase family. XerC subfamily.</text>
</comment>
<feature type="active site" evidence="10">
    <location>
        <position position="261"/>
    </location>
</feature>
<dbReference type="GO" id="GO:0006313">
    <property type="term" value="P:DNA transposition"/>
    <property type="evidence" value="ECO:0007669"/>
    <property type="project" value="UniProtKB-UniRule"/>
</dbReference>
<evidence type="ECO:0000256" key="6">
    <source>
        <dbReference type="ARBA" id="ARBA00022908"/>
    </source>
</evidence>
<dbReference type="GO" id="GO:0007059">
    <property type="term" value="P:chromosome segregation"/>
    <property type="evidence" value="ECO:0007669"/>
    <property type="project" value="UniProtKB-UniRule"/>
</dbReference>
<feature type="active site" description="O-(3'-phospho-DNA)-tyrosine intermediate" evidence="10">
    <location>
        <position position="270"/>
    </location>
</feature>
<proteinExistence type="inferred from homology"/>
<dbReference type="InterPro" id="IPR013762">
    <property type="entry name" value="Integrase-like_cat_sf"/>
</dbReference>
<evidence type="ECO:0000256" key="10">
    <source>
        <dbReference type="HAMAP-Rule" id="MF_01808"/>
    </source>
</evidence>
<dbReference type="GO" id="GO:0003677">
    <property type="term" value="F:DNA binding"/>
    <property type="evidence" value="ECO:0007669"/>
    <property type="project" value="UniProtKB-UniRule"/>
</dbReference>
<evidence type="ECO:0000256" key="8">
    <source>
        <dbReference type="ARBA" id="ARBA00023172"/>
    </source>
</evidence>
<feature type="active site" evidence="10">
    <location>
        <position position="168"/>
    </location>
</feature>
<evidence type="ECO:0000313" key="14">
    <source>
        <dbReference type="EMBL" id="TDR73001.1"/>
    </source>
</evidence>
<organism evidence="14 15">
    <name type="scientific">Paludibacterium purpuratum</name>
    <dbReference type="NCBI Taxonomy" id="1144873"/>
    <lineage>
        <taxon>Bacteria</taxon>
        <taxon>Pseudomonadati</taxon>
        <taxon>Pseudomonadota</taxon>
        <taxon>Betaproteobacteria</taxon>
        <taxon>Neisseriales</taxon>
        <taxon>Chromobacteriaceae</taxon>
        <taxon>Paludibacterium</taxon>
    </lineage>
</organism>
<name>A0A4R7AYJ0_9NEIS</name>
<evidence type="ECO:0000256" key="1">
    <source>
        <dbReference type="ARBA" id="ARBA00004496"/>
    </source>
</evidence>
<evidence type="ECO:0000256" key="3">
    <source>
        <dbReference type="ARBA" id="ARBA00022490"/>
    </source>
</evidence>
<evidence type="ECO:0000256" key="7">
    <source>
        <dbReference type="ARBA" id="ARBA00023125"/>
    </source>
</evidence>
<dbReference type="InterPro" id="IPR011010">
    <property type="entry name" value="DNA_brk_join_enz"/>
</dbReference>
<keyword evidence="5 10" id="KW-0159">Chromosome partition</keyword>
<feature type="active site" evidence="10">
    <location>
        <position position="144"/>
    </location>
</feature>
<keyword evidence="3 10" id="KW-0963">Cytoplasm</keyword>
<feature type="active site" evidence="10">
    <location>
        <position position="238"/>
    </location>
</feature>
<feature type="domain" description="Tyr recombinase" evidence="12">
    <location>
        <begin position="104"/>
        <end position="283"/>
    </location>
</feature>
<dbReference type="PROSITE" id="PS51900">
    <property type="entry name" value="CB"/>
    <property type="match status" value="1"/>
</dbReference>
<dbReference type="GO" id="GO:0009037">
    <property type="term" value="F:tyrosine-based site-specific recombinase activity"/>
    <property type="evidence" value="ECO:0007669"/>
    <property type="project" value="UniProtKB-UniRule"/>
</dbReference>
<dbReference type="AlphaFoldDB" id="A0A4R7AYJ0"/>
<dbReference type="InterPro" id="IPR004107">
    <property type="entry name" value="Integrase_SAM-like_N"/>
</dbReference>
<dbReference type="InterPro" id="IPR010998">
    <property type="entry name" value="Integrase_recombinase_N"/>
</dbReference>
<dbReference type="Proteomes" id="UP000295611">
    <property type="component" value="Unassembled WGS sequence"/>
</dbReference>
<dbReference type="HAMAP" id="MF_01808">
    <property type="entry name" value="Recomb_XerC_XerD"/>
    <property type="match status" value="1"/>
</dbReference>
<dbReference type="CDD" id="cd00798">
    <property type="entry name" value="INT_XerDC_C"/>
    <property type="match status" value="1"/>
</dbReference>
<accession>A0A4R7AYJ0</accession>
<comment type="function">
    <text evidence="10">Site-specific tyrosine recombinase, which acts by catalyzing the cutting and rejoining of the recombining DNA molecules. The XerC-XerD complex is essential to convert dimers of the bacterial chromosome into monomers to permit their segregation at cell division. It also contributes to the segregational stability of plasmids.</text>
</comment>
<dbReference type="PANTHER" id="PTHR30349:SF81">
    <property type="entry name" value="TYROSINE RECOMBINASE XERC"/>
    <property type="match status" value="1"/>
</dbReference>
<keyword evidence="4 10" id="KW-0132">Cell division</keyword>
<comment type="subcellular location">
    <subcellularLocation>
        <location evidence="1 10">Cytoplasm</location>
    </subcellularLocation>
</comment>
<evidence type="ECO:0000313" key="15">
    <source>
        <dbReference type="Proteomes" id="UP000295611"/>
    </source>
</evidence>
<dbReference type="PROSITE" id="PS51898">
    <property type="entry name" value="TYR_RECOMBINASE"/>
    <property type="match status" value="1"/>
</dbReference>
<keyword evidence="6 10" id="KW-0229">DNA integration</keyword>
<evidence type="ECO:0000256" key="9">
    <source>
        <dbReference type="ARBA" id="ARBA00023306"/>
    </source>
</evidence>
<dbReference type="InterPro" id="IPR011931">
    <property type="entry name" value="Recomb_XerC"/>
</dbReference>
<reference evidence="14 15" key="1">
    <citation type="submission" date="2019-03" db="EMBL/GenBank/DDBJ databases">
        <title>Genomic Encyclopedia of Type Strains, Phase III (KMG-III): the genomes of soil and plant-associated and newly described type strains.</title>
        <authorList>
            <person name="Whitman W."/>
        </authorList>
    </citation>
    <scope>NUCLEOTIDE SEQUENCE [LARGE SCALE GENOMIC DNA]</scope>
    <source>
        <strain evidence="14 15">CECT 8976</strain>
    </source>
</reference>
<dbReference type="InterPro" id="IPR002104">
    <property type="entry name" value="Integrase_catalytic"/>
</dbReference>
<evidence type="ECO:0000256" key="2">
    <source>
        <dbReference type="ARBA" id="ARBA00006657"/>
    </source>
</evidence>
<gene>
    <name evidence="10" type="primary">xerC</name>
    <name evidence="14" type="ORF">DFP86_11532</name>
</gene>
<comment type="subunit">
    <text evidence="10">Forms a cyclic heterotetrameric complex composed of two molecules of XerC and two molecules of XerD.</text>
</comment>
<dbReference type="NCBIfam" id="TIGR02224">
    <property type="entry name" value="recomb_XerC"/>
    <property type="match status" value="1"/>
</dbReference>
<dbReference type="GO" id="GO:0005737">
    <property type="term" value="C:cytoplasm"/>
    <property type="evidence" value="ECO:0007669"/>
    <property type="project" value="UniProtKB-SubCell"/>
</dbReference>